<evidence type="ECO:0000313" key="10">
    <source>
        <dbReference type="EMBL" id="MEV4681756.1"/>
    </source>
</evidence>
<dbReference type="PANTHER" id="PTHR33908">
    <property type="entry name" value="MANNOSYLTRANSFERASE YKCB-RELATED"/>
    <property type="match status" value="1"/>
</dbReference>
<comment type="caution">
    <text evidence="10">The sequence shown here is derived from an EMBL/GenBank/DDBJ whole genome shotgun (WGS) entry which is preliminary data.</text>
</comment>
<reference evidence="10 11" key="1">
    <citation type="submission" date="2024-06" db="EMBL/GenBank/DDBJ databases">
        <title>The Natural Products Discovery Center: Release of the First 8490 Sequenced Strains for Exploring Actinobacteria Biosynthetic Diversity.</title>
        <authorList>
            <person name="Kalkreuter E."/>
            <person name="Kautsar S.A."/>
            <person name="Yang D."/>
            <person name="Bader C.D."/>
            <person name="Teijaro C.N."/>
            <person name="Fluegel L."/>
            <person name="Davis C.M."/>
            <person name="Simpson J.R."/>
            <person name="Lauterbach L."/>
            <person name="Steele A.D."/>
            <person name="Gui C."/>
            <person name="Meng S."/>
            <person name="Li G."/>
            <person name="Viehrig K."/>
            <person name="Ye F."/>
            <person name="Su P."/>
            <person name="Kiefer A.F."/>
            <person name="Nichols A."/>
            <person name="Cepeda A.J."/>
            <person name="Yan W."/>
            <person name="Fan B."/>
            <person name="Jiang Y."/>
            <person name="Adhikari A."/>
            <person name="Zheng C.-J."/>
            <person name="Schuster L."/>
            <person name="Cowan T.M."/>
            <person name="Smanski M.J."/>
            <person name="Chevrette M.G."/>
            <person name="De Carvalho L.P.S."/>
            <person name="Shen B."/>
        </authorList>
    </citation>
    <scope>NUCLEOTIDE SEQUENCE [LARGE SCALE GENOMIC DNA]</scope>
    <source>
        <strain evidence="10 11">NPDC049344</strain>
    </source>
</reference>
<keyword evidence="6 8" id="KW-1133">Transmembrane helix</keyword>
<keyword evidence="11" id="KW-1185">Reference proteome</keyword>
<evidence type="ECO:0000256" key="3">
    <source>
        <dbReference type="ARBA" id="ARBA00022676"/>
    </source>
</evidence>
<gene>
    <name evidence="10" type="ORF">AB0K36_13385</name>
</gene>
<dbReference type="Proteomes" id="UP001552521">
    <property type="component" value="Unassembled WGS sequence"/>
</dbReference>
<evidence type="ECO:0000256" key="6">
    <source>
        <dbReference type="ARBA" id="ARBA00022989"/>
    </source>
</evidence>
<accession>A0ABV3HT45</accession>
<evidence type="ECO:0000256" key="5">
    <source>
        <dbReference type="ARBA" id="ARBA00022692"/>
    </source>
</evidence>
<feature type="transmembrane region" description="Helical" evidence="8">
    <location>
        <begin position="102"/>
        <end position="120"/>
    </location>
</feature>
<feature type="transmembrane region" description="Helical" evidence="8">
    <location>
        <begin position="51"/>
        <end position="71"/>
    </location>
</feature>
<feature type="transmembrane region" description="Helical" evidence="8">
    <location>
        <begin position="296"/>
        <end position="315"/>
    </location>
</feature>
<sequence>MWRDESVTYQVAHRSLPEIWALLQNADAVHGLYYVLMHGLFALWDGGLVTLRLPSVLAVAVAAGLVGLTGCRIAGRRTGLLSGLVFALIPEVQMYAQEGRSYALVCALVALGTYLLLRCLSEPSRRLWILYGLSLLAAGWLHEFAVLALPAHGITVLASRADRPVRRAWALAAAAVAAGLVPLVLLSAGQSGQVSWISGPKPKEWLEITGVALVAVLCARYPAAGRGPVLLPRLALPLAVLPTAVLLLSAIHEPMYVDRYVLFTDIGFALLVGTSLSALVTAASRCGPLRARLPRATALSAAALAAVLALTPVTLQMRTPDSRKDDVTAVAAEVRRVSSPGDGLVFAPSRRREWRLSHPDEYDGLVDLALGRTPRASASLQGEELPVPEIRARMLSVDRIVVLSDPPGQPEDTVPQEAVKREVLRAHFHECSRTQVKGAQVTLYARGAECAAPKGN</sequence>
<name>A0ABV3HT45_9ACTN</name>
<keyword evidence="3 10" id="KW-0328">Glycosyltransferase</keyword>
<feature type="transmembrane region" description="Helical" evidence="8">
    <location>
        <begin position="127"/>
        <end position="148"/>
    </location>
</feature>
<protein>
    <submittedName>
        <fullName evidence="10">Glycosyltransferase family 39 protein</fullName>
        <ecNumber evidence="10">2.4.-.-</ecNumber>
    </submittedName>
</protein>
<dbReference type="EMBL" id="JBFAQK010000014">
    <property type="protein sequence ID" value="MEV4681756.1"/>
    <property type="molecule type" value="Genomic_DNA"/>
</dbReference>
<dbReference type="InterPro" id="IPR038731">
    <property type="entry name" value="RgtA/B/C-like"/>
</dbReference>
<feature type="transmembrane region" description="Helical" evidence="8">
    <location>
        <begin position="168"/>
        <end position="185"/>
    </location>
</feature>
<evidence type="ECO:0000313" key="11">
    <source>
        <dbReference type="Proteomes" id="UP001552521"/>
    </source>
</evidence>
<keyword evidence="2" id="KW-1003">Cell membrane</keyword>
<evidence type="ECO:0000256" key="7">
    <source>
        <dbReference type="ARBA" id="ARBA00023136"/>
    </source>
</evidence>
<comment type="subcellular location">
    <subcellularLocation>
        <location evidence="1">Cell membrane</location>
        <topology evidence="1">Multi-pass membrane protein</topology>
    </subcellularLocation>
</comment>
<dbReference type="RefSeq" id="WP_364592610.1">
    <property type="nucleotide sequence ID" value="NZ_JBFAQK010000014.1"/>
</dbReference>
<evidence type="ECO:0000256" key="4">
    <source>
        <dbReference type="ARBA" id="ARBA00022679"/>
    </source>
</evidence>
<dbReference type="InterPro" id="IPR050297">
    <property type="entry name" value="LipidA_mod_glycosyltrf_83"/>
</dbReference>
<feature type="transmembrane region" description="Helical" evidence="8">
    <location>
        <begin position="205"/>
        <end position="223"/>
    </location>
</feature>
<dbReference type="Pfam" id="PF13231">
    <property type="entry name" value="PMT_2"/>
    <property type="match status" value="1"/>
</dbReference>
<evidence type="ECO:0000256" key="2">
    <source>
        <dbReference type="ARBA" id="ARBA00022475"/>
    </source>
</evidence>
<keyword evidence="5 8" id="KW-0812">Transmembrane</keyword>
<feature type="domain" description="Glycosyltransferase RgtA/B/C/D-like" evidence="9">
    <location>
        <begin position="36"/>
        <end position="181"/>
    </location>
</feature>
<organism evidence="10 11">
    <name type="scientific">Streptomyces kurssanovii</name>
    <dbReference type="NCBI Taxonomy" id="67312"/>
    <lineage>
        <taxon>Bacteria</taxon>
        <taxon>Bacillati</taxon>
        <taxon>Actinomycetota</taxon>
        <taxon>Actinomycetes</taxon>
        <taxon>Kitasatosporales</taxon>
        <taxon>Streptomycetaceae</taxon>
        <taxon>Streptomyces</taxon>
    </lineage>
</organism>
<evidence type="ECO:0000259" key="9">
    <source>
        <dbReference type="Pfam" id="PF13231"/>
    </source>
</evidence>
<dbReference type="EC" id="2.4.-.-" evidence="10"/>
<proteinExistence type="predicted"/>
<keyword evidence="7 8" id="KW-0472">Membrane</keyword>
<dbReference type="PANTHER" id="PTHR33908:SF3">
    <property type="entry name" value="UNDECAPRENYL PHOSPHATE-ALPHA-4-AMINO-4-DEOXY-L-ARABINOSE ARABINOSYL TRANSFERASE"/>
    <property type="match status" value="1"/>
</dbReference>
<dbReference type="GO" id="GO:0016757">
    <property type="term" value="F:glycosyltransferase activity"/>
    <property type="evidence" value="ECO:0007669"/>
    <property type="project" value="UniProtKB-KW"/>
</dbReference>
<evidence type="ECO:0000256" key="8">
    <source>
        <dbReference type="SAM" id="Phobius"/>
    </source>
</evidence>
<feature type="transmembrane region" description="Helical" evidence="8">
    <location>
        <begin position="229"/>
        <end position="248"/>
    </location>
</feature>
<feature type="transmembrane region" description="Helical" evidence="8">
    <location>
        <begin position="260"/>
        <end position="284"/>
    </location>
</feature>
<evidence type="ECO:0000256" key="1">
    <source>
        <dbReference type="ARBA" id="ARBA00004651"/>
    </source>
</evidence>
<keyword evidence="4 10" id="KW-0808">Transferase</keyword>